<keyword evidence="3" id="KW-1185">Reference proteome</keyword>
<sequence length="601" mass="61076">MRRSHRPMLVLLGLLVALGSSLRGTGFSDAAFVRTSTNTATVNAAADWTPPTVTAGTPATPVQGVVNLTATASDAESGIASLTLQYLAPGASTWTTLCTTATAPYSCSWDTRTGADGGYDIRARATNGAGYTTVSDAVHATVANSVVVVLADPGDVVRGTIPLSASVYSGGALPWLVTIQYVASGGSNWKPLCTGLSAPFSCSWPTTSATNDSFDLRAVATSGATSVTSAVVTDVLVDNGAPVVTMTDPGTPLSGTTTFAASATDAVSGVAQVVLQYAAAGGSYQTFCTLTVDPYSCRFATNALADGTYSFRAIATDVAGNTATSAVVANRVVDNTVSSVSVDDPGAYLTGTVTVTAPASSSVAITSVRIQRTPTGTSTWTDLCTDTTAPYSCTWDTRTVADGSYDLRAVLLDARGVTTTSPVVAARRVDNSPLRGVDVQTGNGDGTLARVDAGDSMTLTYSQQINPASVFAGWNGAATAVSLRLRDGNLLSGTNKTDTVDILRNGTALPLGSVNLHEDYIKARKTATFNATMTATTVTVDGVPRTVITIVVGTLASGGGIKTAVNPSTTTWTPSATVTSTTGVACSTAPVSESGAGDREF</sequence>
<comment type="caution">
    <text evidence="2">The sequence shown here is derived from an EMBL/GenBank/DDBJ whole genome shotgun (WGS) entry which is preliminary data.</text>
</comment>
<accession>A0ABW3W5D3</accession>
<evidence type="ECO:0000256" key="1">
    <source>
        <dbReference type="SAM" id="SignalP"/>
    </source>
</evidence>
<keyword evidence="1" id="KW-0732">Signal</keyword>
<organism evidence="2 3">
    <name type="scientific">Nocardioides ginsengisoli</name>
    <dbReference type="NCBI Taxonomy" id="363868"/>
    <lineage>
        <taxon>Bacteria</taxon>
        <taxon>Bacillati</taxon>
        <taxon>Actinomycetota</taxon>
        <taxon>Actinomycetes</taxon>
        <taxon>Propionibacteriales</taxon>
        <taxon>Nocardioidaceae</taxon>
        <taxon>Nocardioides</taxon>
    </lineage>
</organism>
<dbReference type="RefSeq" id="WP_367919124.1">
    <property type="nucleotide sequence ID" value="NZ_BAABAC010000018.1"/>
</dbReference>
<dbReference type="EMBL" id="JBHTLX010000024">
    <property type="protein sequence ID" value="MFD1250404.1"/>
    <property type="molecule type" value="Genomic_DNA"/>
</dbReference>
<evidence type="ECO:0000313" key="3">
    <source>
        <dbReference type="Proteomes" id="UP001597229"/>
    </source>
</evidence>
<dbReference type="Gene3D" id="2.60.40.10">
    <property type="entry name" value="Immunoglobulins"/>
    <property type="match status" value="3"/>
</dbReference>
<reference evidence="3" key="1">
    <citation type="journal article" date="2019" name="Int. J. Syst. Evol. Microbiol.">
        <title>The Global Catalogue of Microorganisms (GCM) 10K type strain sequencing project: providing services to taxonomists for standard genome sequencing and annotation.</title>
        <authorList>
            <consortium name="The Broad Institute Genomics Platform"/>
            <consortium name="The Broad Institute Genome Sequencing Center for Infectious Disease"/>
            <person name="Wu L."/>
            <person name="Ma J."/>
        </authorList>
    </citation>
    <scope>NUCLEOTIDE SEQUENCE [LARGE SCALE GENOMIC DNA]</scope>
    <source>
        <strain evidence="3">CCUG 52478</strain>
    </source>
</reference>
<protein>
    <submittedName>
        <fullName evidence="2">Ig-like domain-containing protein</fullName>
    </submittedName>
</protein>
<gene>
    <name evidence="2" type="ORF">ACFQ3F_21610</name>
</gene>
<dbReference type="InterPro" id="IPR013783">
    <property type="entry name" value="Ig-like_fold"/>
</dbReference>
<evidence type="ECO:0000313" key="2">
    <source>
        <dbReference type="EMBL" id="MFD1250404.1"/>
    </source>
</evidence>
<feature type="signal peptide" evidence="1">
    <location>
        <begin position="1"/>
        <end position="23"/>
    </location>
</feature>
<dbReference type="Pfam" id="PF17957">
    <property type="entry name" value="Big_7"/>
    <property type="match status" value="3"/>
</dbReference>
<proteinExistence type="predicted"/>
<feature type="chain" id="PRO_5047383579" evidence="1">
    <location>
        <begin position="24"/>
        <end position="601"/>
    </location>
</feature>
<dbReference type="Proteomes" id="UP001597229">
    <property type="component" value="Unassembled WGS sequence"/>
</dbReference>
<name>A0ABW3W5D3_9ACTN</name>